<evidence type="ECO:0000313" key="2">
    <source>
        <dbReference type="EMBL" id="GAA4184341.1"/>
    </source>
</evidence>
<gene>
    <name evidence="2" type="ORF">GCM10022288_04890</name>
</gene>
<dbReference type="InterPro" id="IPR043724">
    <property type="entry name" value="DUF5666"/>
</dbReference>
<evidence type="ECO:0000259" key="1">
    <source>
        <dbReference type="Pfam" id="PF18914"/>
    </source>
</evidence>
<accession>A0ABP8AI67</accession>
<feature type="domain" description="DUF5666" evidence="1">
    <location>
        <begin position="7"/>
        <end position="65"/>
    </location>
</feature>
<dbReference type="EMBL" id="BAABBX010000004">
    <property type="protein sequence ID" value="GAA4184341.1"/>
    <property type="molecule type" value="Genomic_DNA"/>
</dbReference>
<dbReference type="Pfam" id="PF18914">
    <property type="entry name" value="DUF5666"/>
    <property type="match status" value="1"/>
</dbReference>
<sequence>MSGSTITVDAIDFQTQKTSSKTVTVDSSTKYTEQATGAASDLVVGKCVLAQGKADDSGTVAATAISVTEPVNGECVSGFGGRGGFGGGQGAGAQGGTTNG</sequence>
<name>A0ABP8AI67_9MICO</name>
<dbReference type="Proteomes" id="UP001500213">
    <property type="component" value="Unassembled WGS sequence"/>
</dbReference>
<proteinExistence type="predicted"/>
<reference evidence="3" key="1">
    <citation type="journal article" date="2019" name="Int. J. Syst. Evol. Microbiol.">
        <title>The Global Catalogue of Microorganisms (GCM) 10K type strain sequencing project: providing services to taxonomists for standard genome sequencing and annotation.</title>
        <authorList>
            <consortium name="The Broad Institute Genomics Platform"/>
            <consortium name="The Broad Institute Genome Sequencing Center for Infectious Disease"/>
            <person name="Wu L."/>
            <person name="Ma J."/>
        </authorList>
    </citation>
    <scope>NUCLEOTIDE SEQUENCE [LARGE SCALE GENOMIC DNA]</scope>
    <source>
        <strain evidence="3">JCM 17593</strain>
    </source>
</reference>
<protein>
    <recommendedName>
        <fullName evidence="1">DUF5666 domain-containing protein</fullName>
    </recommendedName>
</protein>
<comment type="caution">
    <text evidence="2">The sequence shown here is derived from an EMBL/GenBank/DDBJ whole genome shotgun (WGS) entry which is preliminary data.</text>
</comment>
<keyword evidence="3" id="KW-1185">Reference proteome</keyword>
<evidence type="ECO:0000313" key="3">
    <source>
        <dbReference type="Proteomes" id="UP001500213"/>
    </source>
</evidence>
<organism evidence="2 3">
    <name type="scientific">Gryllotalpicola kribbensis</name>
    <dbReference type="NCBI Taxonomy" id="993084"/>
    <lineage>
        <taxon>Bacteria</taxon>
        <taxon>Bacillati</taxon>
        <taxon>Actinomycetota</taxon>
        <taxon>Actinomycetes</taxon>
        <taxon>Micrococcales</taxon>
        <taxon>Microbacteriaceae</taxon>
        <taxon>Gryllotalpicola</taxon>
    </lineage>
</organism>